<dbReference type="SMART" id="SM00829">
    <property type="entry name" value="PKS_ER"/>
    <property type="match status" value="1"/>
</dbReference>
<dbReference type="InterPro" id="IPR013154">
    <property type="entry name" value="ADH-like_N"/>
</dbReference>
<proteinExistence type="predicted"/>
<protein>
    <submittedName>
        <fullName evidence="2">NADPH:quinone reductase</fullName>
    </submittedName>
</protein>
<sequence>MEAIICTKYGGPEALQCMEVEKPVPKDNEVLIRIYATTVTRGDTRIRGFDVPLSFWIPARLALGLTKPRKDILGNELAGVVESVGKDVTLYKKGDQVVASTGMSLGTYAEYKCLPQDAVIVKKPINITFEEAAAIPIGGRTALHFLRKANIQQGQKVLIYGASGSVGTYAVQIAKHFGAEVTGLCSTTNIELIKSLGADKVIDYINEDFTKSREVYDVIYDTVGKSSVSDCIKSIKKNGVYLQSGTPAVNFKILWNSMTSDKKIVKEHAPEKVEDLLYLKELVETNKIRPIIDQVFTLEEIEKAHRYVDKGRKKGNVVITISQNVK</sequence>
<dbReference type="RefSeq" id="WP_090444224.1">
    <property type="nucleotide sequence ID" value="NZ_FOHU01000010.1"/>
</dbReference>
<gene>
    <name evidence="2" type="ORF">SAMN05660297_02397</name>
</gene>
<dbReference type="AlphaFoldDB" id="A0A1I0ECT9"/>
<dbReference type="InterPro" id="IPR011032">
    <property type="entry name" value="GroES-like_sf"/>
</dbReference>
<dbReference type="Gene3D" id="3.90.180.10">
    <property type="entry name" value="Medium-chain alcohol dehydrogenases, catalytic domain"/>
    <property type="match status" value="1"/>
</dbReference>
<feature type="domain" description="Enoyl reductase (ER)" evidence="1">
    <location>
        <begin position="10"/>
        <end position="319"/>
    </location>
</feature>
<dbReference type="Pfam" id="PF13602">
    <property type="entry name" value="ADH_zinc_N_2"/>
    <property type="match status" value="1"/>
</dbReference>
<dbReference type="SUPFAM" id="SSF51735">
    <property type="entry name" value="NAD(P)-binding Rossmann-fold domains"/>
    <property type="match status" value="1"/>
</dbReference>
<dbReference type="InterPro" id="IPR020843">
    <property type="entry name" value="ER"/>
</dbReference>
<dbReference type="InterPro" id="IPR036291">
    <property type="entry name" value="NAD(P)-bd_dom_sf"/>
</dbReference>
<evidence type="ECO:0000259" key="1">
    <source>
        <dbReference type="SMART" id="SM00829"/>
    </source>
</evidence>
<dbReference type="STRING" id="426128.SAMN05660297_02397"/>
<dbReference type="PANTHER" id="PTHR44013:SF1">
    <property type="entry name" value="ZINC-TYPE ALCOHOL DEHYDROGENASE-LIKE PROTEIN C16A3.02C"/>
    <property type="match status" value="1"/>
</dbReference>
<dbReference type="PANTHER" id="PTHR44013">
    <property type="entry name" value="ZINC-TYPE ALCOHOL DEHYDROGENASE-LIKE PROTEIN C16A3.02C"/>
    <property type="match status" value="1"/>
</dbReference>
<name>A0A1I0ECT9_9FIRM</name>
<evidence type="ECO:0000313" key="2">
    <source>
        <dbReference type="EMBL" id="SET43069.1"/>
    </source>
</evidence>
<dbReference type="EMBL" id="FOHU01000010">
    <property type="protein sequence ID" value="SET43069.1"/>
    <property type="molecule type" value="Genomic_DNA"/>
</dbReference>
<reference evidence="2 3" key="1">
    <citation type="submission" date="2016-10" db="EMBL/GenBank/DDBJ databases">
        <authorList>
            <person name="de Groot N.N."/>
        </authorList>
    </citation>
    <scope>NUCLEOTIDE SEQUENCE [LARGE SCALE GENOMIC DNA]</scope>
    <source>
        <strain evidence="2 3">DSM 18979</strain>
    </source>
</reference>
<accession>A0A1I0ECT9</accession>
<dbReference type="CDD" id="cd08267">
    <property type="entry name" value="MDR1"/>
    <property type="match status" value="1"/>
</dbReference>
<dbReference type="GO" id="GO:0016491">
    <property type="term" value="F:oxidoreductase activity"/>
    <property type="evidence" value="ECO:0007669"/>
    <property type="project" value="InterPro"/>
</dbReference>
<dbReference type="Pfam" id="PF08240">
    <property type="entry name" value="ADH_N"/>
    <property type="match status" value="1"/>
</dbReference>
<organism evidence="2 3">
    <name type="scientific">Natronincola peptidivorans</name>
    <dbReference type="NCBI Taxonomy" id="426128"/>
    <lineage>
        <taxon>Bacteria</taxon>
        <taxon>Bacillati</taxon>
        <taxon>Bacillota</taxon>
        <taxon>Clostridia</taxon>
        <taxon>Peptostreptococcales</taxon>
        <taxon>Natronincolaceae</taxon>
        <taxon>Natronincola</taxon>
    </lineage>
</organism>
<dbReference type="InterPro" id="IPR052733">
    <property type="entry name" value="Chloroplast_QOR"/>
</dbReference>
<dbReference type="Gene3D" id="3.40.50.720">
    <property type="entry name" value="NAD(P)-binding Rossmann-like Domain"/>
    <property type="match status" value="1"/>
</dbReference>
<dbReference type="Proteomes" id="UP000199568">
    <property type="component" value="Unassembled WGS sequence"/>
</dbReference>
<dbReference type="OrthoDB" id="9792162at2"/>
<dbReference type="SUPFAM" id="SSF50129">
    <property type="entry name" value="GroES-like"/>
    <property type="match status" value="1"/>
</dbReference>
<evidence type="ECO:0000313" key="3">
    <source>
        <dbReference type="Proteomes" id="UP000199568"/>
    </source>
</evidence>
<keyword evidence="3" id="KW-1185">Reference proteome</keyword>